<evidence type="ECO:0000256" key="4">
    <source>
        <dbReference type="ARBA" id="ARBA00022801"/>
    </source>
</evidence>
<feature type="active site" evidence="5">
    <location>
        <position position="115"/>
    </location>
</feature>
<proteinExistence type="inferred from homology"/>
<protein>
    <recommendedName>
        <fullName evidence="9">Peptidase A1 domain-containing protein</fullName>
    </recommendedName>
</protein>
<keyword evidence="2 7" id="KW-0645">Protease</keyword>
<dbReference type="PANTHER" id="PTHR47966:SF51">
    <property type="entry name" value="BETA-SITE APP-CLEAVING ENZYME, ISOFORM A-RELATED"/>
    <property type="match status" value="1"/>
</dbReference>
<evidence type="ECO:0000256" key="8">
    <source>
        <dbReference type="SAM" id="SignalP"/>
    </source>
</evidence>
<keyword evidence="4 7" id="KW-0378">Hydrolase</keyword>
<evidence type="ECO:0000313" key="10">
    <source>
        <dbReference type="EMBL" id="CAE0647023.1"/>
    </source>
</evidence>
<dbReference type="PANTHER" id="PTHR47966">
    <property type="entry name" value="BETA-SITE APP-CLEAVING ENZYME, ISOFORM A-RELATED"/>
    <property type="match status" value="1"/>
</dbReference>
<dbReference type="PROSITE" id="PS51767">
    <property type="entry name" value="PEPTIDASE_A1"/>
    <property type="match status" value="1"/>
</dbReference>
<feature type="disulfide bond" evidence="6">
    <location>
        <begin position="128"/>
        <end position="133"/>
    </location>
</feature>
<evidence type="ECO:0000256" key="3">
    <source>
        <dbReference type="ARBA" id="ARBA00022750"/>
    </source>
</evidence>
<organism evidence="10">
    <name type="scientific">Lotharella globosa</name>
    <dbReference type="NCBI Taxonomy" id="91324"/>
    <lineage>
        <taxon>Eukaryota</taxon>
        <taxon>Sar</taxon>
        <taxon>Rhizaria</taxon>
        <taxon>Cercozoa</taxon>
        <taxon>Chlorarachniophyceae</taxon>
        <taxon>Lotharella</taxon>
    </lineage>
</organism>
<evidence type="ECO:0000256" key="6">
    <source>
        <dbReference type="PIRSR" id="PIRSR601461-2"/>
    </source>
</evidence>
<accession>A0A7S3YBW4</accession>
<dbReference type="SUPFAM" id="SSF50630">
    <property type="entry name" value="Acid proteases"/>
    <property type="match status" value="1"/>
</dbReference>
<dbReference type="Pfam" id="PF00026">
    <property type="entry name" value="Asp"/>
    <property type="match status" value="1"/>
</dbReference>
<evidence type="ECO:0000256" key="5">
    <source>
        <dbReference type="PIRSR" id="PIRSR601461-1"/>
    </source>
</evidence>
<dbReference type="GO" id="GO:0004190">
    <property type="term" value="F:aspartic-type endopeptidase activity"/>
    <property type="evidence" value="ECO:0007669"/>
    <property type="project" value="UniProtKB-KW"/>
</dbReference>
<comment type="similarity">
    <text evidence="1 7">Belongs to the peptidase A1 family.</text>
</comment>
<dbReference type="InterPro" id="IPR001969">
    <property type="entry name" value="Aspartic_peptidase_AS"/>
</dbReference>
<feature type="chain" id="PRO_5030692688" description="Peptidase A1 domain-containing protein" evidence="8">
    <location>
        <begin position="18"/>
        <end position="404"/>
    </location>
</feature>
<evidence type="ECO:0000256" key="2">
    <source>
        <dbReference type="ARBA" id="ARBA00022670"/>
    </source>
</evidence>
<dbReference type="CDD" id="cd05471">
    <property type="entry name" value="pepsin_like"/>
    <property type="match status" value="1"/>
</dbReference>
<feature type="domain" description="Peptidase A1" evidence="9">
    <location>
        <begin position="97"/>
        <end position="394"/>
    </location>
</feature>
<dbReference type="InterPro" id="IPR034164">
    <property type="entry name" value="Pepsin-like_dom"/>
</dbReference>
<gene>
    <name evidence="10" type="ORF">LGLO00237_LOCUS2187</name>
</gene>
<feature type="signal peptide" evidence="8">
    <location>
        <begin position="1"/>
        <end position="17"/>
    </location>
</feature>
<dbReference type="AlphaFoldDB" id="A0A7S3YBW4"/>
<dbReference type="EMBL" id="HBIV01003206">
    <property type="protein sequence ID" value="CAE0647023.1"/>
    <property type="molecule type" value="Transcribed_RNA"/>
</dbReference>
<dbReference type="InterPro" id="IPR001461">
    <property type="entry name" value="Aspartic_peptidase_A1"/>
</dbReference>
<sequence>MWVLPGLVLSIMAPVDATWRKTTSEMEGWSSKVSGHKYYAPLRRRDDHLIMRKNRHTRLMHRHRQLLNTTGEALLSVALNTRKHAKQILLEDHGSEFTGPVMIGSPGQEQQCIFDTGSSMAWIMSTKCESDVCRMHHQFNSAKSETWEGTNQTMDIQFGTGSLTGTLCKDKVSFGGFDLGRVMLGEIKSTLGSVFTLPFDGICGLSYQMSHDDSYCFLDSVAASDQLEEKSFTFYFGEKESALIFGEPDSNIRSSEVEWYPVSRKYYWETRLTDVTVNGESVKEAEKNATVVFDTGTSVLTMPTNAATVTMKLLQKAGLDCAQIERGEAPTICYHFESSESICLDQWYEKGDSGCTASLMTLDLAEEHVFILGQPFFSAFVTTFDVGNDRIGVSRPVVNANLDA</sequence>
<keyword evidence="6" id="KW-1015">Disulfide bond</keyword>
<dbReference type="GO" id="GO:0016485">
    <property type="term" value="P:protein processing"/>
    <property type="evidence" value="ECO:0007669"/>
    <property type="project" value="UniProtKB-ARBA"/>
</dbReference>
<reference evidence="10" key="1">
    <citation type="submission" date="2021-01" db="EMBL/GenBank/DDBJ databases">
        <authorList>
            <person name="Corre E."/>
            <person name="Pelletier E."/>
            <person name="Niang G."/>
            <person name="Scheremetjew M."/>
            <person name="Finn R."/>
            <person name="Kale V."/>
            <person name="Holt S."/>
            <person name="Cochrane G."/>
            <person name="Meng A."/>
            <person name="Brown T."/>
            <person name="Cohen L."/>
        </authorList>
    </citation>
    <scope>NUCLEOTIDE SEQUENCE</scope>
    <source>
        <strain evidence="10">CCCM811</strain>
    </source>
</reference>
<evidence type="ECO:0000256" key="1">
    <source>
        <dbReference type="ARBA" id="ARBA00007447"/>
    </source>
</evidence>
<evidence type="ECO:0000259" key="9">
    <source>
        <dbReference type="PROSITE" id="PS51767"/>
    </source>
</evidence>
<dbReference type="PROSITE" id="PS00141">
    <property type="entry name" value="ASP_PROTEASE"/>
    <property type="match status" value="1"/>
</dbReference>
<name>A0A7S3YBW4_9EUKA</name>
<keyword evidence="8" id="KW-0732">Signal</keyword>
<keyword evidence="3 7" id="KW-0064">Aspartyl protease</keyword>
<dbReference type="InterPro" id="IPR033121">
    <property type="entry name" value="PEPTIDASE_A1"/>
</dbReference>
<feature type="active site" evidence="5">
    <location>
        <position position="294"/>
    </location>
</feature>
<dbReference type="FunFam" id="2.40.70.10:FF:000115">
    <property type="entry name" value="Lysosomal aspartic protease"/>
    <property type="match status" value="1"/>
</dbReference>
<dbReference type="PRINTS" id="PR00792">
    <property type="entry name" value="PEPSIN"/>
</dbReference>
<dbReference type="Gene3D" id="2.40.70.10">
    <property type="entry name" value="Acid Proteases"/>
    <property type="match status" value="2"/>
</dbReference>
<dbReference type="InterPro" id="IPR021109">
    <property type="entry name" value="Peptidase_aspartic_dom_sf"/>
</dbReference>
<evidence type="ECO:0000256" key="7">
    <source>
        <dbReference type="RuleBase" id="RU000454"/>
    </source>
</evidence>